<sequence length="79" mass="8747">MGQGSGSRRLTAVKTPRCEHLRFPFETIGTLVTLQESAQPGEYARVNGGDACCKVRAPSVPIRDNRNSSHFARDSSWRQ</sequence>
<protein>
    <submittedName>
        <fullName evidence="1">Uncharacterized protein</fullName>
    </submittedName>
</protein>
<organism evidence="1 2">
    <name type="scientific">Chelonia mydas</name>
    <name type="common">Green sea-turtle</name>
    <name type="synonym">Chelonia agassizi</name>
    <dbReference type="NCBI Taxonomy" id="8469"/>
    <lineage>
        <taxon>Eukaryota</taxon>
        <taxon>Metazoa</taxon>
        <taxon>Chordata</taxon>
        <taxon>Craniata</taxon>
        <taxon>Vertebrata</taxon>
        <taxon>Euteleostomi</taxon>
        <taxon>Archelosauria</taxon>
        <taxon>Testudinata</taxon>
        <taxon>Testudines</taxon>
        <taxon>Cryptodira</taxon>
        <taxon>Durocryptodira</taxon>
        <taxon>Americhelydia</taxon>
        <taxon>Chelonioidea</taxon>
        <taxon>Cheloniidae</taxon>
        <taxon>Chelonia</taxon>
    </lineage>
</organism>
<evidence type="ECO:0000313" key="2">
    <source>
        <dbReference type="Proteomes" id="UP000031443"/>
    </source>
</evidence>
<keyword evidence="2" id="KW-1185">Reference proteome</keyword>
<evidence type="ECO:0000313" key="1">
    <source>
        <dbReference type="EMBL" id="EMP39191.1"/>
    </source>
</evidence>
<reference evidence="2" key="1">
    <citation type="journal article" date="2013" name="Nat. Genet.">
        <title>The draft genomes of soft-shell turtle and green sea turtle yield insights into the development and evolution of the turtle-specific body plan.</title>
        <authorList>
            <person name="Wang Z."/>
            <person name="Pascual-Anaya J."/>
            <person name="Zadissa A."/>
            <person name="Li W."/>
            <person name="Niimura Y."/>
            <person name="Huang Z."/>
            <person name="Li C."/>
            <person name="White S."/>
            <person name="Xiong Z."/>
            <person name="Fang D."/>
            <person name="Wang B."/>
            <person name="Ming Y."/>
            <person name="Chen Y."/>
            <person name="Zheng Y."/>
            <person name="Kuraku S."/>
            <person name="Pignatelli M."/>
            <person name="Herrero J."/>
            <person name="Beal K."/>
            <person name="Nozawa M."/>
            <person name="Li Q."/>
            <person name="Wang J."/>
            <person name="Zhang H."/>
            <person name="Yu L."/>
            <person name="Shigenobu S."/>
            <person name="Wang J."/>
            <person name="Liu J."/>
            <person name="Flicek P."/>
            <person name="Searle S."/>
            <person name="Wang J."/>
            <person name="Kuratani S."/>
            <person name="Yin Y."/>
            <person name="Aken B."/>
            <person name="Zhang G."/>
            <person name="Irie N."/>
        </authorList>
    </citation>
    <scope>NUCLEOTIDE SEQUENCE [LARGE SCALE GENOMIC DNA]</scope>
</reference>
<dbReference type="AlphaFoldDB" id="M7BMS0"/>
<proteinExistence type="predicted"/>
<gene>
    <name evidence="1" type="ORF">UY3_03561</name>
</gene>
<dbReference type="Proteomes" id="UP000031443">
    <property type="component" value="Unassembled WGS sequence"/>
</dbReference>
<name>M7BMS0_CHEMY</name>
<accession>M7BMS0</accession>
<dbReference type="EMBL" id="KB517361">
    <property type="protein sequence ID" value="EMP39191.1"/>
    <property type="molecule type" value="Genomic_DNA"/>
</dbReference>